<protein>
    <submittedName>
        <fullName evidence="2">Metal-binding protein</fullName>
    </submittedName>
</protein>
<organism evidence="2 3">
    <name type="scientific">Pseudovibrio japonicus</name>
    <dbReference type="NCBI Taxonomy" id="366534"/>
    <lineage>
        <taxon>Bacteria</taxon>
        <taxon>Pseudomonadati</taxon>
        <taxon>Pseudomonadota</taxon>
        <taxon>Alphaproteobacteria</taxon>
        <taxon>Hyphomicrobiales</taxon>
        <taxon>Stappiaceae</taxon>
        <taxon>Pseudovibrio</taxon>
    </lineage>
</organism>
<sequence>MADTEHPWAYLFDATRLGNKPKHVKLTLNESERAQFAKAYDLIDLPEFEAEFDVRPWRRDGLAMRGHIHAKAIQQCVVTLEAVDCMIDEEFDRTFLPEQDSRGRRRNDDDTLEVDLDINDGDPPDYFDGPQVDLGAVICEHFALGLNPFPRAEGVVMDDQYAPDPEEEKKQDEEDKPSPFAALEALKVKK</sequence>
<evidence type="ECO:0000313" key="2">
    <source>
        <dbReference type="EMBL" id="GHB36605.1"/>
    </source>
</evidence>
<gene>
    <name evidence="2" type="ORF">GCM10007094_27790</name>
</gene>
<reference evidence="3" key="1">
    <citation type="journal article" date="2019" name="Int. J. Syst. Evol. Microbiol.">
        <title>The Global Catalogue of Microorganisms (GCM) 10K type strain sequencing project: providing services to taxonomists for standard genome sequencing and annotation.</title>
        <authorList>
            <consortium name="The Broad Institute Genomics Platform"/>
            <consortium name="The Broad Institute Genome Sequencing Center for Infectious Disease"/>
            <person name="Wu L."/>
            <person name="Ma J."/>
        </authorList>
    </citation>
    <scope>NUCLEOTIDE SEQUENCE [LARGE SCALE GENOMIC DNA]</scope>
    <source>
        <strain evidence="3">KCTC 12861</strain>
    </source>
</reference>
<feature type="compositionally biased region" description="Basic and acidic residues" evidence="1">
    <location>
        <begin position="167"/>
        <end position="177"/>
    </location>
</feature>
<dbReference type="EMBL" id="BMXE01000004">
    <property type="protein sequence ID" value="GHB36605.1"/>
    <property type="molecule type" value="Genomic_DNA"/>
</dbReference>
<feature type="region of interest" description="Disordered" evidence="1">
    <location>
        <begin position="155"/>
        <end position="190"/>
    </location>
</feature>
<evidence type="ECO:0000313" key="3">
    <source>
        <dbReference type="Proteomes" id="UP000637980"/>
    </source>
</evidence>
<dbReference type="Pfam" id="PF02620">
    <property type="entry name" value="YceD"/>
    <property type="match status" value="1"/>
</dbReference>
<dbReference type="Proteomes" id="UP000637980">
    <property type="component" value="Unassembled WGS sequence"/>
</dbReference>
<dbReference type="InterPro" id="IPR003772">
    <property type="entry name" value="YceD"/>
</dbReference>
<name>A0ABQ3EFG0_9HYPH</name>
<proteinExistence type="predicted"/>
<comment type="caution">
    <text evidence="2">The sequence shown here is derived from an EMBL/GenBank/DDBJ whole genome shotgun (WGS) entry which is preliminary data.</text>
</comment>
<evidence type="ECO:0000256" key="1">
    <source>
        <dbReference type="SAM" id="MobiDB-lite"/>
    </source>
</evidence>
<accession>A0ABQ3EFG0</accession>
<keyword evidence="3" id="KW-1185">Reference proteome</keyword>
<dbReference type="RefSeq" id="WP_189437368.1">
    <property type="nucleotide sequence ID" value="NZ_BMXE01000004.1"/>
</dbReference>